<dbReference type="SMART" id="SM01037">
    <property type="entry name" value="Bet_v_1"/>
    <property type="match status" value="1"/>
</dbReference>
<dbReference type="InterPro" id="IPR052006">
    <property type="entry name" value="MLP-like"/>
</dbReference>
<dbReference type="Proteomes" id="UP001634007">
    <property type="component" value="Unassembled WGS sequence"/>
</dbReference>
<evidence type="ECO:0000313" key="3">
    <source>
        <dbReference type="EMBL" id="KAL3751234.1"/>
    </source>
</evidence>
<proteinExistence type="inferred from homology"/>
<gene>
    <name evidence="3" type="ORF">ACJRO7_012110</name>
</gene>
<dbReference type="AlphaFoldDB" id="A0ABD3LHF9"/>
<keyword evidence="4" id="KW-1185">Reference proteome</keyword>
<dbReference type="Gene3D" id="3.30.530.20">
    <property type="match status" value="2"/>
</dbReference>
<name>A0ABD3LHF9_EUCGL</name>
<dbReference type="PANTHER" id="PTHR31338:SF16">
    <property type="entry name" value="POLYKETIDE CYCLASE_DEHYDRASE AND LIPID TRANSPORT SUPERFAMILY PROTEIN"/>
    <property type="match status" value="1"/>
</dbReference>
<comment type="caution">
    <text evidence="3">The sequence shown here is derived from an EMBL/GenBank/DDBJ whole genome shotgun (WGS) entry which is preliminary data.</text>
</comment>
<evidence type="ECO:0000256" key="1">
    <source>
        <dbReference type="ARBA" id="ARBA00038242"/>
    </source>
</evidence>
<reference evidence="3 4" key="1">
    <citation type="submission" date="2024-11" db="EMBL/GenBank/DDBJ databases">
        <title>Chromosome-level genome assembly of Eucalyptus globulus Labill. provides insights into its genome evolution.</title>
        <authorList>
            <person name="Li X."/>
        </authorList>
    </citation>
    <scope>NUCLEOTIDE SEQUENCE [LARGE SCALE GENOMIC DNA]</scope>
    <source>
        <strain evidence="3">CL2024</strain>
        <tissue evidence="3">Fresh tender leaves</tissue>
    </source>
</reference>
<dbReference type="InterPro" id="IPR023393">
    <property type="entry name" value="START-like_dom_sf"/>
</dbReference>
<dbReference type="PANTHER" id="PTHR31338">
    <property type="entry name" value="POLYKETIDE CYCLASE/DEHYDRASE AND LIPID TRANSPORT SUPERFAMILY PROTEIN"/>
    <property type="match status" value="1"/>
</dbReference>
<dbReference type="SUPFAM" id="SSF55961">
    <property type="entry name" value="Bet v1-like"/>
    <property type="match status" value="1"/>
</dbReference>
<dbReference type="InterPro" id="IPR000916">
    <property type="entry name" value="Bet_v_I/MLP"/>
</dbReference>
<feature type="domain" description="Bet v I/Major latex protein" evidence="2">
    <location>
        <begin position="2"/>
        <end position="126"/>
    </location>
</feature>
<dbReference type="Pfam" id="PF00407">
    <property type="entry name" value="Bet_v_1"/>
    <property type="match status" value="2"/>
</dbReference>
<comment type="similarity">
    <text evidence="1">Belongs to the MLP family.</text>
</comment>
<organism evidence="3 4">
    <name type="scientific">Eucalyptus globulus</name>
    <name type="common">Tasmanian blue gum</name>
    <dbReference type="NCBI Taxonomy" id="34317"/>
    <lineage>
        <taxon>Eukaryota</taxon>
        <taxon>Viridiplantae</taxon>
        <taxon>Streptophyta</taxon>
        <taxon>Embryophyta</taxon>
        <taxon>Tracheophyta</taxon>
        <taxon>Spermatophyta</taxon>
        <taxon>Magnoliopsida</taxon>
        <taxon>eudicotyledons</taxon>
        <taxon>Gunneridae</taxon>
        <taxon>Pentapetalae</taxon>
        <taxon>rosids</taxon>
        <taxon>malvids</taxon>
        <taxon>Myrtales</taxon>
        <taxon>Myrtaceae</taxon>
        <taxon>Myrtoideae</taxon>
        <taxon>Eucalypteae</taxon>
        <taxon>Eucalyptus</taxon>
    </lineage>
</organism>
<accession>A0ABD3LHF9</accession>
<sequence length="126" mass="14517">MGLEGKVEEEFDINSPAHRFYKRLSYEQHHLPDASPDKVQGAEIHEGDWVTPGSVKLWNYTIDDDDGGCGRTHPEQYKAYKIVYQVFPKGESGTLKISLIYEKFNETDGKPHNYLRFLVDLVKDLD</sequence>
<evidence type="ECO:0000259" key="2">
    <source>
        <dbReference type="SMART" id="SM01037"/>
    </source>
</evidence>
<protein>
    <recommendedName>
        <fullName evidence="2">Bet v I/Major latex protein domain-containing protein</fullName>
    </recommendedName>
</protein>
<dbReference type="EMBL" id="JBJKBG010000002">
    <property type="protein sequence ID" value="KAL3751234.1"/>
    <property type="molecule type" value="Genomic_DNA"/>
</dbReference>
<evidence type="ECO:0000313" key="4">
    <source>
        <dbReference type="Proteomes" id="UP001634007"/>
    </source>
</evidence>